<feature type="binding site" evidence="8">
    <location>
        <position position="153"/>
    </location>
    <ligand>
        <name>(R)-pantoate</name>
        <dbReference type="ChEBI" id="CHEBI:15980"/>
    </ligand>
</feature>
<reference evidence="10" key="1">
    <citation type="submission" date="2016-10" db="EMBL/GenBank/DDBJ databases">
        <authorList>
            <person name="Varghese N."/>
            <person name="Submissions S."/>
        </authorList>
    </citation>
    <scope>NUCLEOTIDE SEQUENCE [LARGE SCALE GENOMIC DNA]</scope>
    <source>
        <strain evidence="10">DSM 5463</strain>
    </source>
</reference>
<evidence type="ECO:0000256" key="4">
    <source>
        <dbReference type="ARBA" id="ARBA00022655"/>
    </source>
</evidence>
<keyword evidence="4 8" id="KW-0566">Pantothenate biosynthesis</keyword>
<keyword evidence="5 8" id="KW-0547">Nucleotide-binding</keyword>
<dbReference type="EMBL" id="FNUK01000011">
    <property type="protein sequence ID" value="SEF78856.1"/>
    <property type="molecule type" value="Genomic_DNA"/>
</dbReference>
<feature type="binding site" evidence="8">
    <location>
        <begin position="184"/>
        <end position="187"/>
    </location>
    <ligand>
        <name>ATP</name>
        <dbReference type="ChEBI" id="CHEBI:30616"/>
    </ligand>
</feature>
<dbReference type="SUPFAM" id="SSF52374">
    <property type="entry name" value="Nucleotidylyl transferase"/>
    <property type="match status" value="1"/>
</dbReference>
<comment type="catalytic activity">
    <reaction evidence="7 8">
        <text>(R)-pantoate + beta-alanine + ATP = (R)-pantothenate + AMP + diphosphate + H(+)</text>
        <dbReference type="Rhea" id="RHEA:10912"/>
        <dbReference type="ChEBI" id="CHEBI:15378"/>
        <dbReference type="ChEBI" id="CHEBI:15980"/>
        <dbReference type="ChEBI" id="CHEBI:29032"/>
        <dbReference type="ChEBI" id="CHEBI:30616"/>
        <dbReference type="ChEBI" id="CHEBI:33019"/>
        <dbReference type="ChEBI" id="CHEBI:57966"/>
        <dbReference type="ChEBI" id="CHEBI:456215"/>
        <dbReference type="EC" id="6.3.2.1"/>
    </reaction>
</comment>
<evidence type="ECO:0000313" key="10">
    <source>
        <dbReference type="Proteomes" id="UP000242850"/>
    </source>
</evidence>
<dbReference type="GO" id="GO:0005829">
    <property type="term" value="C:cytosol"/>
    <property type="evidence" value="ECO:0007669"/>
    <property type="project" value="TreeGrafter"/>
</dbReference>
<dbReference type="GO" id="GO:0015940">
    <property type="term" value="P:pantothenate biosynthetic process"/>
    <property type="evidence" value="ECO:0007669"/>
    <property type="project" value="UniProtKB-UniRule"/>
</dbReference>
<feature type="active site" description="Proton donor" evidence="8">
    <location>
        <position position="37"/>
    </location>
</feature>
<comment type="pathway">
    <text evidence="1 8">Cofactor biosynthesis; (R)-pantothenate biosynthesis; (R)-pantothenate from (R)-pantoate and beta-alanine: step 1/1.</text>
</comment>
<dbReference type="NCBIfam" id="TIGR00018">
    <property type="entry name" value="panC"/>
    <property type="match status" value="1"/>
</dbReference>
<dbReference type="GO" id="GO:0005524">
    <property type="term" value="F:ATP binding"/>
    <property type="evidence" value="ECO:0007669"/>
    <property type="project" value="UniProtKB-KW"/>
</dbReference>
<dbReference type="InterPro" id="IPR042176">
    <property type="entry name" value="Pantoate_ligase_C"/>
</dbReference>
<dbReference type="RefSeq" id="WP_103895993.1">
    <property type="nucleotide sequence ID" value="NZ_FNUK01000011.1"/>
</dbReference>
<feature type="binding site" evidence="8">
    <location>
        <begin position="147"/>
        <end position="150"/>
    </location>
    <ligand>
        <name>ATP</name>
        <dbReference type="ChEBI" id="CHEBI:30616"/>
    </ligand>
</feature>
<dbReference type="InterPro" id="IPR003721">
    <property type="entry name" value="Pantoate_ligase"/>
</dbReference>
<dbReference type="PANTHER" id="PTHR21299:SF1">
    <property type="entry name" value="PANTOATE--BETA-ALANINE LIGASE"/>
    <property type="match status" value="1"/>
</dbReference>
<sequence length="281" mass="31800">MEIIRKVSDMKKKINSIVKEGKTIGFVPTMGYLHDGHKSLIERAREENEVVVVSVFVNPTQFGPNEDYDRYPRDEERDIKVCSEAGCDIMFIPNKDDMYGQDYSTYVEVLNLTEGLCGASRPGHFRGVATVVTKLFNIVKPTRAYFGQKDAQQLAVIKRMVEDLNMDVEIVPCPIVREKDGLAMSSRNVYLSEDERKQALVLYKSLKLAEDLIKNGERNVEKIKGEMIKLINTAKDSVIDYVEIVDNKNLKPLEKIEGEVLIAIAVKIGKTRLIDNTVVKV</sequence>
<evidence type="ECO:0000256" key="1">
    <source>
        <dbReference type="ARBA" id="ARBA00004990"/>
    </source>
</evidence>
<dbReference type="Proteomes" id="UP000242850">
    <property type="component" value="Unassembled WGS sequence"/>
</dbReference>
<proteinExistence type="inferred from homology"/>
<dbReference type="CDD" id="cd00560">
    <property type="entry name" value="PanC"/>
    <property type="match status" value="1"/>
</dbReference>
<accession>A0A1H5UV25</accession>
<dbReference type="OrthoDB" id="9773087at2"/>
<comment type="miscellaneous">
    <text evidence="8">The reaction proceeds by a bi uni uni bi ping pong mechanism.</text>
</comment>
<gene>
    <name evidence="8" type="primary">panC</name>
    <name evidence="9" type="ORF">SAMN05660865_01013</name>
</gene>
<comment type="function">
    <text evidence="8">Catalyzes the condensation of pantoate with beta-alanine in an ATP-dependent reaction via a pantoyl-adenylate intermediate.</text>
</comment>
<comment type="similarity">
    <text evidence="2 8">Belongs to the pantothenate synthetase family.</text>
</comment>
<comment type="subcellular location">
    <subcellularLocation>
        <location evidence="8">Cytoplasm</location>
    </subcellularLocation>
</comment>
<dbReference type="EC" id="6.3.2.1" evidence="8"/>
<dbReference type="GO" id="GO:0004592">
    <property type="term" value="F:pantoate-beta-alanine ligase activity"/>
    <property type="evidence" value="ECO:0007669"/>
    <property type="project" value="UniProtKB-UniRule"/>
</dbReference>
<evidence type="ECO:0000256" key="3">
    <source>
        <dbReference type="ARBA" id="ARBA00022598"/>
    </source>
</evidence>
<feature type="binding site" evidence="8">
    <location>
        <position position="61"/>
    </location>
    <ligand>
        <name>(R)-pantoate</name>
        <dbReference type="ChEBI" id="CHEBI:15980"/>
    </ligand>
</feature>
<dbReference type="Gene3D" id="3.40.50.620">
    <property type="entry name" value="HUPs"/>
    <property type="match status" value="1"/>
</dbReference>
<feature type="binding site" evidence="8">
    <location>
        <position position="61"/>
    </location>
    <ligand>
        <name>beta-alanine</name>
        <dbReference type="ChEBI" id="CHEBI:57966"/>
    </ligand>
</feature>
<dbReference type="FunFam" id="3.40.50.620:FF:000013">
    <property type="entry name" value="Pantothenate synthetase"/>
    <property type="match status" value="1"/>
</dbReference>
<dbReference type="UniPathway" id="UPA00028">
    <property type="reaction ID" value="UER00005"/>
</dbReference>
<evidence type="ECO:0000256" key="2">
    <source>
        <dbReference type="ARBA" id="ARBA00009256"/>
    </source>
</evidence>
<evidence type="ECO:0000313" key="9">
    <source>
        <dbReference type="EMBL" id="SEF78856.1"/>
    </source>
</evidence>
<dbReference type="Gene3D" id="3.30.1300.10">
    <property type="entry name" value="Pantoate-beta-alanine ligase, C-terminal domain"/>
    <property type="match status" value="1"/>
</dbReference>
<feature type="binding site" evidence="8">
    <location>
        <position position="176"/>
    </location>
    <ligand>
        <name>ATP</name>
        <dbReference type="ChEBI" id="CHEBI:30616"/>
    </ligand>
</feature>
<keyword evidence="3 8" id="KW-0436">Ligase</keyword>
<comment type="subunit">
    <text evidence="8">Homodimer.</text>
</comment>
<dbReference type="FunFam" id="3.30.1300.10:FF:000001">
    <property type="entry name" value="Pantothenate synthetase"/>
    <property type="match status" value="1"/>
</dbReference>
<dbReference type="HAMAP" id="MF_00158">
    <property type="entry name" value="PanC"/>
    <property type="match status" value="1"/>
</dbReference>
<keyword evidence="8" id="KW-0963">Cytoplasm</keyword>
<keyword evidence="10" id="KW-1185">Reference proteome</keyword>
<dbReference type="InterPro" id="IPR014729">
    <property type="entry name" value="Rossmann-like_a/b/a_fold"/>
</dbReference>
<dbReference type="PANTHER" id="PTHR21299">
    <property type="entry name" value="CYTIDYLATE KINASE/PANTOATE-BETA-ALANINE LIGASE"/>
    <property type="match status" value="1"/>
</dbReference>
<evidence type="ECO:0000256" key="7">
    <source>
        <dbReference type="ARBA" id="ARBA00048258"/>
    </source>
</evidence>
<dbReference type="InterPro" id="IPR004821">
    <property type="entry name" value="Cyt_trans-like"/>
</dbReference>
<dbReference type="NCBIfam" id="TIGR00125">
    <property type="entry name" value="cyt_tran_rel"/>
    <property type="match status" value="1"/>
</dbReference>
<keyword evidence="6 8" id="KW-0067">ATP-binding</keyword>
<evidence type="ECO:0000256" key="5">
    <source>
        <dbReference type="ARBA" id="ARBA00022741"/>
    </source>
</evidence>
<evidence type="ECO:0000256" key="6">
    <source>
        <dbReference type="ARBA" id="ARBA00022840"/>
    </source>
</evidence>
<feature type="binding site" evidence="8">
    <location>
        <begin position="30"/>
        <end position="37"/>
    </location>
    <ligand>
        <name>ATP</name>
        <dbReference type="ChEBI" id="CHEBI:30616"/>
    </ligand>
</feature>
<evidence type="ECO:0000256" key="8">
    <source>
        <dbReference type="HAMAP-Rule" id="MF_00158"/>
    </source>
</evidence>
<protein>
    <recommendedName>
        <fullName evidence="8">Pantothenate synthetase</fullName>
        <shortName evidence="8">PS</shortName>
        <ecNumber evidence="8">6.3.2.1</ecNumber>
    </recommendedName>
    <alternativeName>
        <fullName evidence="8">Pantoate--beta-alanine ligase</fullName>
    </alternativeName>
    <alternativeName>
        <fullName evidence="8">Pantoate-activating enzyme</fullName>
    </alternativeName>
</protein>
<dbReference type="Pfam" id="PF02569">
    <property type="entry name" value="Pantoate_ligase"/>
    <property type="match status" value="1"/>
</dbReference>
<organism evidence="9 10">
    <name type="scientific">Caloramator fervidus</name>
    <dbReference type="NCBI Taxonomy" id="29344"/>
    <lineage>
        <taxon>Bacteria</taxon>
        <taxon>Bacillati</taxon>
        <taxon>Bacillota</taxon>
        <taxon>Clostridia</taxon>
        <taxon>Eubacteriales</taxon>
        <taxon>Clostridiaceae</taxon>
        <taxon>Caloramator</taxon>
    </lineage>
</organism>
<dbReference type="AlphaFoldDB" id="A0A1H5UV25"/>
<name>A0A1H5UV25_9CLOT</name>